<dbReference type="GO" id="GO:0003677">
    <property type="term" value="F:DNA binding"/>
    <property type="evidence" value="ECO:0007669"/>
    <property type="project" value="UniProtKB-UniRule"/>
</dbReference>
<dbReference type="Proteomes" id="UP000036959">
    <property type="component" value="Unassembled WGS sequence"/>
</dbReference>
<gene>
    <name evidence="7" type="ORF">BVER_02416</name>
</gene>
<protein>
    <submittedName>
        <fullName evidence="7">Transcriptional regulator, TetR family</fullName>
    </submittedName>
</protein>
<dbReference type="Pfam" id="PF00440">
    <property type="entry name" value="TetR_N"/>
    <property type="match status" value="1"/>
</dbReference>
<dbReference type="EMBL" id="LFJJ01000230">
    <property type="protein sequence ID" value="KND57615.1"/>
    <property type="molecule type" value="Genomic_DNA"/>
</dbReference>
<dbReference type="PROSITE" id="PS50977">
    <property type="entry name" value="HTH_TETR_2"/>
    <property type="match status" value="1"/>
</dbReference>
<dbReference type="InterPro" id="IPR023772">
    <property type="entry name" value="DNA-bd_HTH_TetR-type_CS"/>
</dbReference>
<evidence type="ECO:0000313" key="7">
    <source>
        <dbReference type="EMBL" id="KND57615.1"/>
    </source>
</evidence>
<organism evidence="7 8">
    <name type="scientific">Candidatus Burkholderia verschuerenii</name>
    <dbReference type="NCBI Taxonomy" id="242163"/>
    <lineage>
        <taxon>Bacteria</taxon>
        <taxon>Pseudomonadati</taxon>
        <taxon>Pseudomonadota</taxon>
        <taxon>Betaproteobacteria</taxon>
        <taxon>Burkholderiales</taxon>
        <taxon>Burkholderiaceae</taxon>
        <taxon>Burkholderia</taxon>
    </lineage>
</organism>
<evidence type="ECO:0000256" key="1">
    <source>
        <dbReference type="ARBA" id="ARBA00022491"/>
    </source>
</evidence>
<feature type="DNA-binding region" description="H-T-H motif" evidence="5">
    <location>
        <begin position="39"/>
        <end position="58"/>
    </location>
</feature>
<reference evidence="8" key="1">
    <citation type="submission" date="2015-06" db="EMBL/GenBank/DDBJ databases">
        <title>Comparative genomics of Burkholderia leaf nodule symbionts.</title>
        <authorList>
            <person name="Carlier A."/>
            <person name="Eberl L."/>
            <person name="Pinto-Carbo M."/>
        </authorList>
    </citation>
    <scope>NUCLEOTIDE SEQUENCE [LARGE SCALE GENOMIC DNA]</scope>
    <source>
        <strain evidence="8">UZHbot4</strain>
    </source>
</reference>
<keyword evidence="8" id="KW-1185">Reference proteome</keyword>
<accession>A0A0L0M5R7</accession>
<evidence type="ECO:0000256" key="3">
    <source>
        <dbReference type="ARBA" id="ARBA00023125"/>
    </source>
</evidence>
<evidence type="ECO:0000256" key="2">
    <source>
        <dbReference type="ARBA" id="ARBA00023015"/>
    </source>
</evidence>
<sequence>MEEAIDRTDKMLDTTRGSAEVWLGAAYDALLEGGVDAVSVHALSKRLNISRTSFYWFFKDKDELLSRLLAKWKKTNTGNWISRTEAYAESIAEAILNVFDCWFDEAIFDSRFEAAIRSWAQQSPAVARELAEDDGARIAALTAMFARFNYDPKPADVRARTAYFVQVGYVSTHQKEELSVRMDRIPEYVEVFTGKRAKKNELERFYSRRGFK</sequence>
<evidence type="ECO:0000259" key="6">
    <source>
        <dbReference type="PROSITE" id="PS50977"/>
    </source>
</evidence>
<feature type="domain" description="HTH tetR-type" evidence="6">
    <location>
        <begin position="16"/>
        <end position="76"/>
    </location>
</feature>
<evidence type="ECO:0000313" key="8">
    <source>
        <dbReference type="Proteomes" id="UP000036959"/>
    </source>
</evidence>
<name>A0A0L0M5R7_9BURK</name>
<proteinExistence type="predicted"/>
<dbReference type="OrthoDB" id="9798857at2"/>
<dbReference type="AlphaFoldDB" id="A0A0L0M5R7"/>
<keyword evidence="2" id="KW-0805">Transcription regulation</keyword>
<evidence type="ECO:0000256" key="4">
    <source>
        <dbReference type="ARBA" id="ARBA00023163"/>
    </source>
</evidence>
<keyword evidence="1" id="KW-0678">Repressor</keyword>
<dbReference type="InterPro" id="IPR009057">
    <property type="entry name" value="Homeodomain-like_sf"/>
</dbReference>
<dbReference type="PROSITE" id="PS01081">
    <property type="entry name" value="HTH_TETR_1"/>
    <property type="match status" value="1"/>
</dbReference>
<keyword evidence="4" id="KW-0804">Transcription</keyword>
<comment type="caution">
    <text evidence="7">The sequence shown here is derived from an EMBL/GenBank/DDBJ whole genome shotgun (WGS) entry which is preliminary data.</text>
</comment>
<dbReference type="PATRIC" id="fig|242163.4.peg.3268"/>
<keyword evidence="3 5" id="KW-0238">DNA-binding</keyword>
<evidence type="ECO:0000256" key="5">
    <source>
        <dbReference type="PROSITE-ProRule" id="PRU00335"/>
    </source>
</evidence>
<dbReference type="Gene3D" id="1.10.357.10">
    <property type="entry name" value="Tetracycline Repressor, domain 2"/>
    <property type="match status" value="1"/>
</dbReference>
<dbReference type="SUPFAM" id="SSF46689">
    <property type="entry name" value="Homeodomain-like"/>
    <property type="match status" value="1"/>
</dbReference>
<dbReference type="RefSeq" id="WP_050455691.1">
    <property type="nucleotide sequence ID" value="NZ_LFJJ01000230.1"/>
</dbReference>
<dbReference type="InterPro" id="IPR001647">
    <property type="entry name" value="HTH_TetR"/>
</dbReference>